<dbReference type="Pfam" id="PF25455">
    <property type="entry name" value="Beta-barrel_CAF17_C"/>
    <property type="match status" value="1"/>
</dbReference>
<reference evidence="3 4" key="1">
    <citation type="submission" date="2019-01" db="EMBL/GenBank/DDBJ databases">
        <title>The draft genome of Rhizobium sp. 24NR.</title>
        <authorList>
            <person name="Liu L."/>
            <person name="Liang L."/>
            <person name="Shi S."/>
            <person name="Xu L."/>
            <person name="Wang X."/>
            <person name="Li L."/>
            <person name="Zhang X."/>
        </authorList>
    </citation>
    <scope>NUCLEOTIDE SEQUENCE [LARGE SCALE GENOMIC DNA]</scope>
    <source>
        <strain evidence="3 4">24NR</strain>
    </source>
</reference>
<dbReference type="OrthoDB" id="9796287at2"/>
<dbReference type="InterPro" id="IPR057460">
    <property type="entry name" value="CAF17_C"/>
</dbReference>
<feature type="domain" description="CAF17 C-terminal" evidence="2">
    <location>
        <begin position="202"/>
        <end position="273"/>
    </location>
</feature>
<dbReference type="Gene3D" id="3.30.1360.120">
    <property type="entry name" value="Probable tRNA modification gtpase trme, domain 1"/>
    <property type="match status" value="2"/>
</dbReference>
<dbReference type="PANTHER" id="PTHR22602">
    <property type="entry name" value="TRANSFERASE CAF17, MITOCHONDRIAL-RELATED"/>
    <property type="match status" value="1"/>
</dbReference>
<dbReference type="InterPro" id="IPR045179">
    <property type="entry name" value="YgfZ/GcvT"/>
</dbReference>
<keyword evidence="4" id="KW-1185">Reference proteome</keyword>
<gene>
    <name evidence="3" type="ORF">EPK99_19830</name>
</gene>
<comment type="caution">
    <text evidence="3">The sequence shown here is derived from an EMBL/GenBank/DDBJ whole genome shotgun (WGS) entry which is preliminary data.</text>
</comment>
<dbReference type="AlphaFoldDB" id="A0A3S3S410"/>
<evidence type="ECO:0000256" key="1">
    <source>
        <dbReference type="ARBA" id="ARBA00022946"/>
    </source>
</evidence>
<dbReference type="EMBL" id="SBIP01000004">
    <property type="protein sequence ID" value="RWX76141.1"/>
    <property type="molecule type" value="Genomic_DNA"/>
</dbReference>
<dbReference type="RefSeq" id="WP_128445019.1">
    <property type="nucleotide sequence ID" value="NZ_SBIP01000004.1"/>
</dbReference>
<keyword evidence="1" id="KW-0809">Transit peptide</keyword>
<accession>A0A3S3S410</accession>
<name>A0A3S3S410_9HYPH</name>
<dbReference type="InterPro" id="IPR017703">
    <property type="entry name" value="YgfZ/GCV_T_CS"/>
</dbReference>
<dbReference type="InterPro" id="IPR027266">
    <property type="entry name" value="TrmE/GcvT-like"/>
</dbReference>
<dbReference type="SUPFAM" id="SSF103025">
    <property type="entry name" value="Folate-binding domain"/>
    <property type="match status" value="1"/>
</dbReference>
<evidence type="ECO:0000313" key="4">
    <source>
        <dbReference type="Proteomes" id="UP000287687"/>
    </source>
</evidence>
<sequence length="286" mass="30646">MPFAYLPSRSLVRISGKDAQDFLQNLITTDVDGLPEREARPGALLTPQGKILFDFLIWRNEDGFTIETELAQREALVRRLTMYKLRAAVELATGADGVTVFWGEDAERGRVRDSAFAGAGIALSRAAGQQDAGLDQQIDGAEAAYHALRIRAGLPVSGEDFALQDAFPHDLLFDKSGGVSFRKGCYVGQEVVSRMQHRGTARRRTVLVAAETPLPSPGTEIMAGDKPVGTLGSVQGTQGLAIVRIDRVGDALSRSLPLLAAGVSVVLTLPAWSGLTFPTEGQEAET</sequence>
<evidence type="ECO:0000259" key="2">
    <source>
        <dbReference type="Pfam" id="PF25455"/>
    </source>
</evidence>
<dbReference type="PANTHER" id="PTHR22602:SF0">
    <property type="entry name" value="TRANSFERASE CAF17, MITOCHONDRIAL-RELATED"/>
    <property type="match status" value="1"/>
</dbReference>
<dbReference type="GO" id="GO:0016226">
    <property type="term" value="P:iron-sulfur cluster assembly"/>
    <property type="evidence" value="ECO:0007669"/>
    <property type="project" value="TreeGrafter"/>
</dbReference>
<evidence type="ECO:0000313" key="3">
    <source>
        <dbReference type="EMBL" id="RWX76141.1"/>
    </source>
</evidence>
<proteinExistence type="predicted"/>
<organism evidence="3 4">
    <name type="scientific">Neorhizobium lilium</name>
    <dbReference type="NCBI Taxonomy" id="2503024"/>
    <lineage>
        <taxon>Bacteria</taxon>
        <taxon>Pseudomonadati</taxon>
        <taxon>Pseudomonadota</taxon>
        <taxon>Alphaproteobacteria</taxon>
        <taxon>Hyphomicrobiales</taxon>
        <taxon>Rhizobiaceae</taxon>
        <taxon>Rhizobium/Agrobacterium group</taxon>
        <taxon>Neorhizobium</taxon>
    </lineage>
</organism>
<protein>
    <submittedName>
        <fullName evidence="3">Folate-binding protein</fullName>
    </submittedName>
</protein>
<dbReference type="Proteomes" id="UP000287687">
    <property type="component" value="Unassembled WGS sequence"/>
</dbReference>
<dbReference type="NCBIfam" id="TIGR03317">
    <property type="entry name" value="ygfZ_signature"/>
    <property type="match status" value="1"/>
</dbReference>